<dbReference type="AlphaFoldDB" id="A0AA35G9J4"/>
<organism evidence="9 10">
    <name type="scientific">Caldinitratiruptor microaerophilus</name>
    <dbReference type="NCBI Taxonomy" id="671077"/>
    <lineage>
        <taxon>Bacteria</taxon>
        <taxon>Bacillati</taxon>
        <taxon>Bacillota</taxon>
        <taxon>Clostridia</taxon>
        <taxon>Eubacteriales</taxon>
        <taxon>Symbiobacteriaceae</taxon>
        <taxon>Caldinitratiruptor</taxon>
    </lineage>
</organism>
<accession>A0AA35G9J4</accession>
<dbReference type="InterPro" id="IPR050366">
    <property type="entry name" value="BP-dependent_transpt_permease"/>
</dbReference>
<protein>
    <submittedName>
        <fullName evidence="9">Oligopeptide transport system permease protein OppC</fullName>
    </submittedName>
</protein>
<evidence type="ECO:0000256" key="4">
    <source>
        <dbReference type="ARBA" id="ARBA00022692"/>
    </source>
</evidence>
<proteinExistence type="inferred from homology"/>
<comment type="similarity">
    <text evidence="7">Belongs to the binding-protein-dependent transport system permease family.</text>
</comment>
<keyword evidence="6 7" id="KW-0472">Membrane</keyword>
<evidence type="ECO:0000256" key="6">
    <source>
        <dbReference type="ARBA" id="ARBA00023136"/>
    </source>
</evidence>
<name>A0AA35G9J4_9FIRM</name>
<feature type="transmembrane region" description="Helical" evidence="7">
    <location>
        <begin position="275"/>
        <end position="296"/>
    </location>
</feature>
<feature type="transmembrane region" description="Helical" evidence="7">
    <location>
        <begin position="152"/>
        <end position="178"/>
    </location>
</feature>
<evidence type="ECO:0000313" key="10">
    <source>
        <dbReference type="Proteomes" id="UP001163687"/>
    </source>
</evidence>
<evidence type="ECO:0000313" key="9">
    <source>
        <dbReference type="EMBL" id="BDG62151.1"/>
    </source>
</evidence>
<dbReference type="PANTHER" id="PTHR43386:SF22">
    <property type="entry name" value="OLIGOPEPTIDE TRANSPORT SYSTEM PERMEASE PROTEIN OPPC"/>
    <property type="match status" value="1"/>
</dbReference>
<keyword evidence="2 7" id="KW-0813">Transport</keyword>
<evidence type="ECO:0000256" key="7">
    <source>
        <dbReference type="RuleBase" id="RU363032"/>
    </source>
</evidence>
<sequence>MAAVLPQTKFAPARVRAGEAERITTPPISFWKDAWRRFRANPLAVLGLVMLAVIAVAAIVGPELTPYSYSDQSLLNRDKPPSAEHWFGTDNLGRDLFTRVLFGARISLTVAVAGGVMQGIIGVVYGAVAGLRGGTTDNFMMRIVDIIDTIPLTLYVILLMVVMGPGMKSILIAIGITYWTRMARLVRAQVLSLKEQEFMLAARALGASMSRLIWRHLVPNTVGPIIVALTFEIPSVIFTEAFLSYIGLGVSAPMASWGVLASEGVRSFRSYPWQMTFPALAIVITMLSFNFVGDGLRDALDPKLRR</sequence>
<reference evidence="9" key="1">
    <citation type="submission" date="2022-03" db="EMBL/GenBank/DDBJ databases">
        <title>Complete genome sequence of Caldinitratiruptor microaerophilus.</title>
        <authorList>
            <person name="Mukaiyama R."/>
            <person name="Nishiyama T."/>
            <person name="Ueda K."/>
        </authorList>
    </citation>
    <scope>NUCLEOTIDE SEQUENCE</scope>
    <source>
        <strain evidence="9">JCM 16183</strain>
    </source>
</reference>
<dbReference type="InterPro" id="IPR000515">
    <property type="entry name" value="MetI-like"/>
</dbReference>
<dbReference type="GO" id="GO:0055085">
    <property type="term" value="P:transmembrane transport"/>
    <property type="evidence" value="ECO:0007669"/>
    <property type="project" value="InterPro"/>
</dbReference>
<comment type="subcellular location">
    <subcellularLocation>
        <location evidence="1 7">Cell membrane</location>
        <topology evidence="1 7">Multi-pass membrane protein</topology>
    </subcellularLocation>
</comment>
<dbReference type="KEGG" id="cmic:caldi_32410"/>
<gene>
    <name evidence="9" type="primary">oppC_2</name>
    <name evidence="9" type="ORF">caldi_32410</name>
</gene>
<keyword evidence="4 7" id="KW-0812">Transmembrane</keyword>
<evidence type="ECO:0000256" key="2">
    <source>
        <dbReference type="ARBA" id="ARBA00022448"/>
    </source>
</evidence>
<dbReference type="Pfam" id="PF00528">
    <property type="entry name" value="BPD_transp_1"/>
    <property type="match status" value="1"/>
</dbReference>
<evidence type="ECO:0000256" key="5">
    <source>
        <dbReference type="ARBA" id="ARBA00022989"/>
    </source>
</evidence>
<dbReference type="Gene3D" id="1.10.3720.10">
    <property type="entry name" value="MetI-like"/>
    <property type="match status" value="1"/>
</dbReference>
<dbReference type="EMBL" id="AP025628">
    <property type="protein sequence ID" value="BDG62151.1"/>
    <property type="molecule type" value="Genomic_DNA"/>
</dbReference>
<dbReference type="InterPro" id="IPR035906">
    <property type="entry name" value="MetI-like_sf"/>
</dbReference>
<keyword evidence="5 7" id="KW-1133">Transmembrane helix</keyword>
<keyword evidence="3" id="KW-1003">Cell membrane</keyword>
<keyword evidence="10" id="KW-1185">Reference proteome</keyword>
<dbReference type="PROSITE" id="PS50928">
    <property type="entry name" value="ABC_TM1"/>
    <property type="match status" value="1"/>
</dbReference>
<dbReference type="Proteomes" id="UP001163687">
    <property type="component" value="Chromosome"/>
</dbReference>
<dbReference type="CDD" id="cd06261">
    <property type="entry name" value="TM_PBP2"/>
    <property type="match status" value="1"/>
</dbReference>
<feature type="domain" description="ABC transmembrane type-1" evidence="8">
    <location>
        <begin position="104"/>
        <end position="293"/>
    </location>
</feature>
<dbReference type="RefSeq" id="WP_264842749.1">
    <property type="nucleotide sequence ID" value="NZ_AP025628.1"/>
</dbReference>
<evidence type="ECO:0000259" key="8">
    <source>
        <dbReference type="PROSITE" id="PS50928"/>
    </source>
</evidence>
<dbReference type="InterPro" id="IPR025966">
    <property type="entry name" value="OppC_N"/>
</dbReference>
<dbReference type="PANTHER" id="PTHR43386">
    <property type="entry name" value="OLIGOPEPTIDE TRANSPORT SYSTEM PERMEASE PROTEIN APPC"/>
    <property type="match status" value="1"/>
</dbReference>
<dbReference type="GO" id="GO:0005886">
    <property type="term" value="C:plasma membrane"/>
    <property type="evidence" value="ECO:0007669"/>
    <property type="project" value="UniProtKB-SubCell"/>
</dbReference>
<feature type="transmembrane region" description="Helical" evidence="7">
    <location>
        <begin position="106"/>
        <end position="131"/>
    </location>
</feature>
<evidence type="ECO:0000256" key="1">
    <source>
        <dbReference type="ARBA" id="ARBA00004651"/>
    </source>
</evidence>
<evidence type="ECO:0000256" key="3">
    <source>
        <dbReference type="ARBA" id="ARBA00022475"/>
    </source>
</evidence>
<dbReference type="Pfam" id="PF12911">
    <property type="entry name" value="OppC_N"/>
    <property type="match status" value="1"/>
</dbReference>
<dbReference type="SUPFAM" id="SSF161098">
    <property type="entry name" value="MetI-like"/>
    <property type="match status" value="1"/>
</dbReference>
<feature type="transmembrane region" description="Helical" evidence="7">
    <location>
        <begin position="40"/>
        <end position="60"/>
    </location>
</feature>